<evidence type="ECO:0000256" key="4">
    <source>
        <dbReference type="ARBA" id="ARBA00023136"/>
    </source>
</evidence>
<feature type="transmembrane region" description="Helical" evidence="7">
    <location>
        <begin position="139"/>
        <end position="161"/>
    </location>
</feature>
<organism evidence="9 10">
    <name type="scientific">Periconia digitata</name>
    <dbReference type="NCBI Taxonomy" id="1303443"/>
    <lineage>
        <taxon>Eukaryota</taxon>
        <taxon>Fungi</taxon>
        <taxon>Dikarya</taxon>
        <taxon>Ascomycota</taxon>
        <taxon>Pezizomycotina</taxon>
        <taxon>Dothideomycetes</taxon>
        <taxon>Pleosporomycetidae</taxon>
        <taxon>Pleosporales</taxon>
        <taxon>Massarineae</taxon>
        <taxon>Periconiaceae</taxon>
        <taxon>Periconia</taxon>
    </lineage>
</organism>
<dbReference type="Proteomes" id="UP001152607">
    <property type="component" value="Unassembled WGS sequence"/>
</dbReference>
<evidence type="ECO:0000313" key="9">
    <source>
        <dbReference type="EMBL" id="CAI6331872.1"/>
    </source>
</evidence>
<sequence length="410" mass="45856">MESPLRSAPLGFESNLGQSGSLGLPVVVLAGICLPLVLLFAFAHVYARVLVNKWIVHDYVYLISCLFSVLFIAFSMPLGLAEPFGQRVWNINTAALTKTYMSLLHAFTISTGLVLWFTKVITFGFVIRIFDAPRWFRHSSYVGIILTGLIFSQYTVTVVLACGPKPDDDLKSYINGFRTQACSAQSGVHMITGITTSLFNCITDLYLLSAAIYLRKTLRESTRQMKSTYLLYLGGFLAFVCSFISMVFRIKSWQDSDITGYQVPIDFTVILEVVLCLILPAMPSTFEIWKFYTHVEIVERSTIGTPSTMWLTSRTNLSTLPSTPSPSHEGRGGWRKTHLSIEELPFRKPSVDYYRNSPLKPLDMTRMKALPATPLPAPKTPTAPKTPRTPKTPKTPNSVKSMQLPILLEQ</sequence>
<dbReference type="GO" id="GO:0016020">
    <property type="term" value="C:membrane"/>
    <property type="evidence" value="ECO:0007669"/>
    <property type="project" value="UniProtKB-SubCell"/>
</dbReference>
<accession>A0A9W4U8Y0</accession>
<evidence type="ECO:0000256" key="1">
    <source>
        <dbReference type="ARBA" id="ARBA00004141"/>
    </source>
</evidence>
<dbReference type="AlphaFoldDB" id="A0A9W4U8Y0"/>
<evidence type="ECO:0000256" key="2">
    <source>
        <dbReference type="ARBA" id="ARBA00022692"/>
    </source>
</evidence>
<dbReference type="Pfam" id="PF20684">
    <property type="entry name" value="Fung_rhodopsin"/>
    <property type="match status" value="1"/>
</dbReference>
<dbReference type="OrthoDB" id="444631at2759"/>
<evidence type="ECO:0000256" key="6">
    <source>
        <dbReference type="SAM" id="MobiDB-lite"/>
    </source>
</evidence>
<keyword evidence="4 7" id="KW-0472">Membrane</keyword>
<protein>
    <recommendedName>
        <fullName evidence="8">Rhodopsin domain-containing protein</fullName>
    </recommendedName>
</protein>
<comment type="caution">
    <text evidence="9">The sequence shown here is derived from an EMBL/GenBank/DDBJ whole genome shotgun (WGS) entry which is preliminary data.</text>
</comment>
<feature type="transmembrane region" description="Helical" evidence="7">
    <location>
        <begin position="100"/>
        <end position="127"/>
    </location>
</feature>
<dbReference type="EMBL" id="CAOQHR010000003">
    <property type="protein sequence ID" value="CAI6331872.1"/>
    <property type="molecule type" value="Genomic_DNA"/>
</dbReference>
<proteinExistence type="inferred from homology"/>
<dbReference type="PANTHER" id="PTHR33048:SF158">
    <property type="entry name" value="MEMBRANE PROTEIN PTH11-LIKE, PUTATIVE-RELATED"/>
    <property type="match status" value="1"/>
</dbReference>
<feature type="transmembrane region" description="Helical" evidence="7">
    <location>
        <begin position="59"/>
        <end position="80"/>
    </location>
</feature>
<feature type="region of interest" description="Disordered" evidence="6">
    <location>
        <begin position="369"/>
        <end position="410"/>
    </location>
</feature>
<name>A0A9W4U8Y0_9PLEO</name>
<evidence type="ECO:0000256" key="5">
    <source>
        <dbReference type="ARBA" id="ARBA00038359"/>
    </source>
</evidence>
<gene>
    <name evidence="9" type="ORF">PDIGIT_LOCUS4901</name>
</gene>
<reference evidence="9" key="1">
    <citation type="submission" date="2023-01" db="EMBL/GenBank/DDBJ databases">
        <authorList>
            <person name="Van Ghelder C."/>
            <person name="Rancurel C."/>
        </authorList>
    </citation>
    <scope>NUCLEOTIDE SEQUENCE</scope>
    <source>
        <strain evidence="9">CNCM I-4278</strain>
    </source>
</reference>
<evidence type="ECO:0000256" key="3">
    <source>
        <dbReference type="ARBA" id="ARBA00022989"/>
    </source>
</evidence>
<dbReference type="InterPro" id="IPR049326">
    <property type="entry name" value="Rhodopsin_dom_fungi"/>
</dbReference>
<feature type="transmembrane region" description="Helical" evidence="7">
    <location>
        <begin position="229"/>
        <end position="248"/>
    </location>
</feature>
<keyword evidence="10" id="KW-1185">Reference proteome</keyword>
<dbReference type="PANTHER" id="PTHR33048">
    <property type="entry name" value="PTH11-LIKE INTEGRAL MEMBRANE PROTEIN (AFU_ORTHOLOGUE AFUA_5G11245)"/>
    <property type="match status" value="1"/>
</dbReference>
<dbReference type="InterPro" id="IPR052337">
    <property type="entry name" value="SAT4-like"/>
</dbReference>
<evidence type="ECO:0000256" key="7">
    <source>
        <dbReference type="SAM" id="Phobius"/>
    </source>
</evidence>
<comment type="subcellular location">
    <subcellularLocation>
        <location evidence="1">Membrane</location>
        <topology evidence="1">Multi-pass membrane protein</topology>
    </subcellularLocation>
</comment>
<evidence type="ECO:0000259" key="8">
    <source>
        <dbReference type="Pfam" id="PF20684"/>
    </source>
</evidence>
<feature type="transmembrane region" description="Helical" evidence="7">
    <location>
        <begin position="187"/>
        <end position="208"/>
    </location>
</feature>
<keyword evidence="2 7" id="KW-0812">Transmembrane</keyword>
<comment type="similarity">
    <text evidence="5">Belongs to the SAT4 family.</text>
</comment>
<feature type="transmembrane region" description="Helical" evidence="7">
    <location>
        <begin position="22"/>
        <end position="47"/>
    </location>
</feature>
<evidence type="ECO:0000313" key="10">
    <source>
        <dbReference type="Proteomes" id="UP001152607"/>
    </source>
</evidence>
<feature type="transmembrane region" description="Helical" evidence="7">
    <location>
        <begin position="260"/>
        <end position="282"/>
    </location>
</feature>
<feature type="domain" description="Rhodopsin" evidence="8">
    <location>
        <begin position="45"/>
        <end position="285"/>
    </location>
</feature>
<keyword evidence="3 7" id="KW-1133">Transmembrane helix</keyword>